<dbReference type="InterPro" id="IPR018484">
    <property type="entry name" value="FGGY_N"/>
</dbReference>
<accession>A0A9W9GSN7</accession>
<evidence type="ECO:0000313" key="13">
    <source>
        <dbReference type="EMBL" id="KAJ5129375.1"/>
    </source>
</evidence>
<evidence type="ECO:0000256" key="3">
    <source>
        <dbReference type="ARBA" id="ARBA00012099"/>
    </source>
</evidence>
<evidence type="ECO:0000259" key="12">
    <source>
        <dbReference type="Pfam" id="PF02782"/>
    </source>
</evidence>
<organism evidence="13 14">
    <name type="scientific">Penicillium bovifimosum</name>
    <dbReference type="NCBI Taxonomy" id="126998"/>
    <lineage>
        <taxon>Eukaryota</taxon>
        <taxon>Fungi</taxon>
        <taxon>Dikarya</taxon>
        <taxon>Ascomycota</taxon>
        <taxon>Pezizomycotina</taxon>
        <taxon>Eurotiomycetes</taxon>
        <taxon>Eurotiomycetidae</taxon>
        <taxon>Eurotiales</taxon>
        <taxon>Aspergillaceae</taxon>
        <taxon>Penicillium</taxon>
    </lineage>
</organism>
<reference evidence="13" key="1">
    <citation type="submission" date="2022-11" db="EMBL/GenBank/DDBJ databases">
        <authorList>
            <person name="Petersen C."/>
        </authorList>
    </citation>
    <scope>NUCLEOTIDE SEQUENCE</scope>
    <source>
        <strain evidence="13">IBT 22155</strain>
    </source>
</reference>
<dbReference type="PANTHER" id="PTHR10196:SF75">
    <property type="entry name" value="GLYCEROL KINASE"/>
    <property type="match status" value="1"/>
</dbReference>
<evidence type="ECO:0000256" key="9">
    <source>
        <dbReference type="ARBA" id="ARBA00043149"/>
    </source>
</evidence>
<dbReference type="SUPFAM" id="SSF53067">
    <property type="entry name" value="Actin-like ATPase domain"/>
    <property type="match status" value="2"/>
</dbReference>
<evidence type="ECO:0000256" key="4">
    <source>
        <dbReference type="ARBA" id="ARBA00022679"/>
    </source>
</evidence>
<gene>
    <name evidence="13" type="ORF">N7515_005414</name>
</gene>
<dbReference type="GO" id="GO:0046167">
    <property type="term" value="P:glycerol-3-phosphate biosynthetic process"/>
    <property type="evidence" value="ECO:0007669"/>
    <property type="project" value="TreeGrafter"/>
</dbReference>
<keyword evidence="8" id="KW-0067">ATP-binding</keyword>
<dbReference type="AlphaFoldDB" id="A0A9W9GSN7"/>
<evidence type="ECO:0000313" key="14">
    <source>
        <dbReference type="Proteomes" id="UP001149079"/>
    </source>
</evidence>
<keyword evidence="14" id="KW-1185">Reference proteome</keyword>
<dbReference type="EMBL" id="JAPQKL010000005">
    <property type="protein sequence ID" value="KAJ5129375.1"/>
    <property type="molecule type" value="Genomic_DNA"/>
</dbReference>
<dbReference type="PROSITE" id="PS00445">
    <property type="entry name" value="FGGY_KINASES_2"/>
    <property type="match status" value="1"/>
</dbReference>
<dbReference type="OrthoDB" id="5422795at2759"/>
<comment type="pathway">
    <text evidence="1">Polyol metabolism; glycerol degradation via glycerol kinase pathway; sn-glycerol 3-phosphate from glycerol: step 1/1.</text>
</comment>
<dbReference type="NCBIfam" id="TIGR01311">
    <property type="entry name" value="glycerol_kin"/>
    <property type="match status" value="1"/>
</dbReference>
<evidence type="ECO:0000256" key="2">
    <source>
        <dbReference type="ARBA" id="ARBA00009156"/>
    </source>
</evidence>
<dbReference type="CDD" id="cd07792">
    <property type="entry name" value="ASKHA_NBD_FGGY_GK1-3-like"/>
    <property type="match status" value="1"/>
</dbReference>
<dbReference type="GO" id="GO:0006641">
    <property type="term" value="P:triglyceride metabolic process"/>
    <property type="evidence" value="ECO:0007669"/>
    <property type="project" value="TreeGrafter"/>
</dbReference>
<dbReference type="Pfam" id="PF00370">
    <property type="entry name" value="FGGY_N"/>
    <property type="match status" value="1"/>
</dbReference>
<evidence type="ECO:0000256" key="1">
    <source>
        <dbReference type="ARBA" id="ARBA00005190"/>
    </source>
</evidence>
<evidence type="ECO:0000256" key="8">
    <source>
        <dbReference type="ARBA" id="ARBA00022840"/>
    </source>
</evidence>
<dbReference type="RefSeq" id="XP_056519754.1">
    <property type="nucleotide sequence ID" value="XM_056666158.1"/>
</dbReference>
<dbReference type="InterPro" id="IPR018483">
    <property type="entry name" value="Carb_kinase_FGGY_CS"/>
</dbReference>
<comment type="caution">
    <text evidence="13">The sequence shown here is derived from an EMBL/GenBank/DDBJ whole genome shotgun (WGS) entry which is preliminary data.</text>
</comment>
<dbReference type="GO" id="GO:0004370">
    <property type="term" value="F:glycerol kinase activity"/>
    <property type="evidence" value="ECO:0007669"/>
    <property type="project" value="UniProtKB-EC"/>
</dbReference>
<dbReference type="Pfam" id="PF02782">
    <property type="entry name" value="FGGY_C"/>
    <property type="match status" value="1"/>
</dbReference>
<comment type="similarity">
    <text evidence="2 10">Belongs to the FGGY kinase family.</text>
</comment>
<evidence type="ECO:0000256" key="5">
    <source>
        <dbReference type="ARBA" id="ARBA00022741"/>
    </source>
</evidence>
<dbReference type="PANTHER" id="PTHR10196">
    <property type="entry name" value="SUGAR KINASE"/>
    <property type="match status" value="1"/>
</dbReference>
<dbReference type="GO" id="GO:0006071">
    <property type="term" value="P:glycerol metabolic process"/>
    <property type="evidence" value="ECO:0007669"/>
    <property type="project" value="UniProtKB-KW"/>
</dbReference>
<sequence>MQSSETFVGSIDQGTTSTRFLIFNREGEPVASHQVEFNQIYPHPGWHEHDPLELVSSVETCISEAVSNLEAQGHSRSSIKSIGITNQRETTIVWDHETGEHLHNAIVWTDTRSQSIVAELKQRPGAEQLQTLCGLPLSTYSSATKLLWMLAQVPRVKDAFDRGTLAFGTVDAWLVYRLNGGAAANVFVSDSTNASRTMFVNLETLQYDETLLDFFGIKGRVHLPRIVPSSDSKAYGVVASGPLKNVPIMGCLGDQSAALVGQKGFSPGMAKNTYGTGCFLLYNVGERPVFSKHGLLATVAYHFGERPVYALEGSIAVAGSGVKFLQNNLEFFQEAREVNDLAHSVEDNGGCVFVTAFSGLFAPYWIDDAKGTMFGITQYTKKGHIARATLEATCFQTKAILDAMEKDSGHTLSELAVDGGMSNSDLAMQTQADLISMPVYRPKMRETTALGAAIAAGLAVGLWRNFAELRDINRVGGAVFEPQVSRQESAAKFAQWEKAVKMCRGWVDAKFDEEREVHVPNNVTTVRMESHDPPPEKTLHEAEHAVTSELVKSPAAFTTTAKSVSCSIKEIHLPTAQTAMVTVLGDLEDADEEDLLLELRKVEILQRLKKLRKHKPNMY</sequence>
<evidence type="ECO:0000256" key="6">
    <source>
        <dbReference type="ARBA" id="ARBA00022777"/>
    </source>
</evidence>
<dbReference type="NCBIfam" id="NF000756">
    <property type="entry name" value="PRK00047.1"/>
    <property type="match status" value="1"/>
</dbReference>
<evidence type="ECO:0000256" key="7">
    <source>
        <dbReference type="ARBA" id="ARBA00022798"/>
    </source>
</evidence>
<reference evidence="13" key="2">
    <citation type="journal article" date="2023" name="IMA Fungus">
        <title>Comparative genomic study of the Penicillium genus elucidates a diverse pangenome and 15 lateral gene transfer events.</title>
        <authorList>
            <person name="Petersen C."/>
            <person name="Sorensen T."/>
            <person name="Nielsen M.R."/>
            <person name="Sondergaard T.E."/>
            <person name="Sorensen J.L."/>
            <person name="Fitzpatrick D.A."/>
            <person name="Frisvad J.C."/>
            <person name="Nielsen K.L."/>
        </authorList>
    </citation>
    <scope>NUCLEOTIDE SEQUENCE</scope>
    <source>
        <strain evidence="13">IBT 22155</strain>
    </source>
</reference>
<keyword evidence="4 10" id="KW-0808">Transferase</keyword>
<dbReference type="GO" id="GO:0005524">
    <property type="term" value="F:ATP binding"/>
    <property type="evidence" value="ECO:0007669"/>
    <property type="project" value="UniProtKB-KW"/>
</dbReference>
<protein>
    <recommendedName>
        <fullName evidence="3">glycerol kinase</fullName>
        <ecNumber evidence="3">2.7.1.30</ecNumber>
    </recommendedName>
    <alternativeName>
        <fullName evidence="9">ATP:glycerol 3-phosphotransferase</fullName>
    </alternativeName>
</protein>
<name>A0A9W9GSN7_9EURO</name>
<feature type="domain" description="Carbohydrate kinase FGGY N-terminal" evidence="11">
    <location>
        <begin position="9"/>
        <end position="261"/>
    </location>
</feature>
<keyword evidence="5" id="KW-0547">Nucleotide-binding</keyword>
<dbReference type="FunFam" id="3.30.420.40:FF:000085">
    <property type="entry name" value="Glycerol kinase 2"/>
    <property type="match status" value="1"/>
</dbReference>
<dbReference type="InterPro" id="IPR005999">
    <property type="entry name" value="Glycerol_kin"/>
</dbReference>
<dbReference type="Gene3D" id="3.30.420.40">
    <property type="match status" value="2"/>
</dbReference>
<dbReference type="Proteomes" id="UP001149079">
    <property type="component" value="Unassembled WGS sequence"/>
</dbReference>
<dbReference type="GeneID" id="81405328"/>
<proteinExistence type="inferred from homology"/>
<dbReference type="FunFam" id="3.30.420.40:FF:000086">
    <property type="entry name" value="Glycerol kinase"/>
    <property type="match status" value="1"/>
</dbReference>
<keyword evidence="7" id="KW-0319">Glycerol metabolism</keyword>
<dbReference type="InterPro" id="IPR042018">
    <property type="entry name" value="GK1-3_metazoan-type"/>
</dbReference>
<dbReference type="EC" id="2.7.1.30" evidence="3"/>
<evidence type="ECO:0000256" key="10">
    <source>
        <dbReference type="RuleBase" id="RU003733"/>
    </source>
</evidence>
<dbReference type="GO" id="GO:0005739">
    <property type="term" value="C:mitochondrion"/>
    <property type="evidence" value="ECO:0007669"/>
    <property type="project" value="TreeGrafter"/>
</dbReference>
<keyword evidence="6 10" id="KW-0418">Kinase</keyword>
<dbReference type="InterPro" id="IPR043129">
    <property type="entry name" value="ATPase_NBD"/>
</dbReference>
<evidence type="ECO:0000259" key="11">
    <source>
        <dbReference type="Pfam" id="PF00370"/>
    </source>
</evidence>
<feature type="domain" description="Carbohydrate kinase FGGY C-terminal" evidence="12">
    <location>
        <begin position="271"/>
        <end position="459"/>
    </location>
</feature>
<dbReference type="InterPro" id="IPR018485">
    <property type="entry name" value="FGGY_C"/>
</dbReference>